<evidence type="ECO:0000256" key="4">
    <source>
        <dbReference type="ARBA" id="ARBA00022692"/>
    </source>
</evidence>
<dbReference type="PANTHER" id="PTHR42810">
    <property type="entry name" value="PURINE PERMEASE C1399.01C-RELATED"/>
    <property type="match status" value="1"/>
</dbReference>
<keyword evidence="4 7" id="KW-0812">Transmembrane</keyword>
<feature type="transmembrane region" description="Helical" evidence="7">
    <location>
        <begin position="38"/>
        <end position="59"/>
    </location>
</feature>
<reference evidence="8" key="1">
    <citation type="submission" date="2019-08" db="EMBL/GenBank/DDBJ databases">
        <authorList>
            <person name="Kucharzyk K."/>
            <person name="Murdoch R.W."/>
            <person name="Higgins S."/>
            <person name="Loffler F."/>
        </authorList>
    </citation>
    <scope>NUCLEOTIDE SEQUENCE</scope>
</reference>
<evidence type="ECO:0000256" key="2">
    <source>
        <dbReference type="ARBA" id="ARBA00008821"/>
    </source>
</evidence>
<name>A0A645CWR1_9ZZZZ</name>
<comment type="similarity">
    <text evidence="2">Belongs to the nucleobase:cation symporter-2 (NCS2) (TC 2.A.40) family.</text>
</comment>
<feature type="transmembrane region" description="Helical" evidence="7">
    <location>
        <begin position="101"/>
        <end position="126"/>
    </location>
</feature>
<dbReference type="GO" id="GO:0042907">
    <property type="term" value="F:xanthine transmembrane transporter activity"/>
    <property type="evidence" value="ECO:0007669"/>
    <property type="project" value="TreeGrafter"/>
</dbReference>
<evidence type="ECO:0000256" key="1">
    <source>
        <dbReference type="ARBA" id="ARBA00004141"/>
    </source>
</evidence>
<comment type="caution">
    <text evidence="8">The sequence shown here is derived from an EMBL/GenBank/DDBJ whole genome shotgun (WGS) entry which is preliminary data.</text>
</comment>
<dbReference type="PROSITE" id="PS01116">
    <property type="entry name" value="XANTH_URACIL_PERMASE"/>
    <property type="match status" value="1"/>
</dbReference>
<evidence type="ECO:0000256" key="7">
    <source>
        <dbReference type="SAM" id="Phobius"/>
    </source>
</evidence>
<dbReference type="Pfam" id="PF00860">
    <property type="entry name" value="Xan_ur_permease"/>
    <property type="match status" value="1"/>
</dbReference>
<organism evidence="8">
    <name type="scientific">bioreactor metagenome</name>
    <dbReference type="NCBI Taxonomy" id="1076179"/>
    <lineage>
        <taxon>unclassified sequences</taxon>
        <taxon>metagenomes</taxon>
        <taxon>ecological metagenomes</taxon>
    </lineage>
</organism>
<feature type="transmembrane region" description="Helical" evidence="7">
    <location>
        <begin position="71"/>
        <end position="89"/>
    </location>
</feature>
<evidence type="ECO:0000256" key="6">
    <source>
        <dbReference type="ARBA" id="ARBA00023136"/>
    </source>
</evidence>
<dbReference type="InterPro" id="IPR006042">
    <property type="entry name" value="Xan_ur_permease"/>
</dbReference>
<proteinExistence type="inferred from homology"/>
<comment type="subcellular location">
    <subcellularLocation>
        <location evidence="1">Membrane</location>
        <topology evidence="1">Multi-pass membrane protein</topology>
    </subcellularLocation>
</comment>
<accession>A0A645CWR1</accession>
<dbReference type="GO" id="GO:0005886">
    <property type="term" value="C:plasma membrane"/>
    <property type="evidence" value="ECO:0007669"/>
    <property type="project" value="UniProtKB-ARBA"/>
</dbReference>
<feature type="transmembrane region" description="Helical" evidence="7">
    <location>
        <begin position="7"/>
        <end position="26"/>
    </location>
</feature>
<dbReference type="EMBL" id="VSSQ01030883">
    <property type="protein sequence ID" value="MPM81566.1"/>
    <property type="molecule type" value="Genomic_DNA"/>
</dbReference>
<keyword evidence="6 7" id="KW-0472">Membrane</keyword>
<dbReference type="AlphaFoldDB" id="A0A645CWR1"/>
<protein>
    <submittedName>
        <fullName evidence="8">Uracil permease</fullName>
    </submittedName>
</protein>
<dbReference type="PANTHER" id="PTHR42810:SF2">
    <property type="entry name" value="PURINE PERMEASE C1399.01C-RELATED"/>
    <property type="match status" value="1"/>
</dbReference>
<dbReference type="InterPro" id="IPR006043">
    <property type="entry name" value="NCS2"/>
</dbReference>
<keyword evidence="5 7" id="KW-1133">Transmembrane helix</keyword>
<evidence type="ECO:0000256" key="5">
    <source>
        <dbReference type="ARBA" id="ARBA00022989"/>
    </source>
</evidence>
<evidence type="ECO:0000256" key="3">
    <source>
        <dbReference type="ARBA" id="ARBA00022448"/>
    </source>
</evidence>
<evidence type="ECO:0000313" key="8">
    <source>
        <dbReference type="EMBL" id="MPM81566.1"/>
    </source>
</evidence>
<gene>
    <name evidence="8" type="primary">pyrP_11</name>
    <name evidence="8" type="ORF">SDC9_128620</name>
</gene>
<keyword evidence="3" id="KW-0813">Transport</keyword>
<sequence length="141" mass="14706">MAITRNYSTAVLMTAGVIAILLGFVGKLAGVVNTIPTAVVGGLSIYLFGVIGMQGVALIQSEKVNLFDPTQLAVGASILVLGIGGAMGLPNGLFPFPIPVIFPSGIPAIVFAAFFGILLNALFLIVKTEWFGIKERENIND</sequence>